<dbReference type="EMBL" id="CP013188">
    <property type="protein sequence ID" value="ALO44355.1"/>
    <property type="molecule type" value="Genomic_DNA"/>
</dbReference>
<keyword evidence="2" id="KW-0808">Transferase</keyword>
<dbReference type="AlphaFoldDB" id="A0A0S2K8K4"/>
<accession>A0A0S2K8K4</accession>
<organism evidence="2 3">
    <name type="scientific">Pseudoalteromonas phenolica</name>
    <dbReference type="NCBI Taxonomy" id="161398"/>
    <lineage>
        <taxon>Bacteria</taxon>
        <taxon>Pseudomonadati</taxon>
        <taxon>Pseudomonadota</taxon>
        <taxon>Gammaproteobacteria</taxon>
        <taxon>Alteromonadales</taxon>
        <taxon>Pseudoalteromonadaceae</taxon>
        <taxon>Pseudoalteromonas</taxon>
    </lineage>
</organism>
<dbReference type="InterPro" id="IPR000182">
    <property type="entry name" value="GNAT_dom"/>
</dbReference>
<dbReference type="CDD" id="cd04301">
    <property type="entry name" value="NAT_SF"/>
    <property type="match status" value="1"/>
</dbReference>
<dbReference type="PROSITE" id="PS51186">
    <property type="entry name" value="GNAT"/>
    <property type="match status" value="1"/>
</dbReference>
<sequence>MSEQKFSIKVASFEDVELATKWAEYEGWNPGLHDAKLYYQVDTSGFYMGYLGDEPIASISVVKYDEGFGFLGFYIVKPEYRGQGYGYQLWQHALMHLDGCNVGLDGVVDQQGNYKKSGFKLAHRNIRFVRKGGVIESIEQADAENIKPLSSLEFNDIKKYCAAFFPADRHAFLKGWITQSDSVALGYVENGELKGIGAIRQCASGYKIGPLFADSADIASALYLQLICHVSENDDIFLDVPQVNDDAVKLAEQFAMTQCFETARMYTQTEPDIQLQRTFGITSFEIG</sequence>
<protein>
    <submittedName>
        <fullName evidence="2">N-acetyltransferase GCN5</fullName>
    </submittedName>
</protein>
<dbReference type="STRING" id="161398.PP2015_3886"/>
<dbReference type="InterPro" id="IPR016181">
    <property type="entry name" value="Acyl_CoA_acyltransferase"/>
</dbReference>
<feature type="domain" description="N-acetyltransferase" evidence="1">
    <location>
        <begin position="6"/>
        <end position="141"/>
    </location>
</feature>
<gene>
    <name evidence="2" type="ORF">PP2015_3886</name>
</gene>
<dbReference type="GO" id="GO:0016747">
    <property type="term" value="F:acyltransferase activity, transferring groups other than amino-acyl groups"/>
    <property type="evidence" value="ECO:0007669"/>
    <property type="project" value="InterPro"/>
</dbReference>
<dbReference type="Gene3D" id="3.40.630.90">
    <property type="match status" value="1"/>
</dbReference>
<dbReference type="PATRIC" id="fig|161398.10.peg.3978"/>
<keyword evidence="3" id="KW-1185">Reference proteome</keyword>
<evidence type="ECO:0000313" key="3">
    <source>
        <dbReference type="Proteomes" id="UP000061457"/>
    </source>
</evidence>
<evidence type="ECO:0000313" key="2">
    <source>
        <dbReference type="EMBL" id="ALO44355.1"/>
    </source>
</evidence>
<dbReference type="Proteomes" id="UP000061457">
    <property type="component" value="Chromosome II"/>
</dbReference>
<dbReference type="RefSeq" id="WP_058032217.1">
    <property type="nucleotide sequence ID" value="NZ_CP013188.1"/>
</dbReference>
<dbReference type="InterPro" id="IPR041496">
    <property type="entry name" value="YitH/HolE_GNAT"/>
</dbReference>
<dbReference type="InterPro" id="IPR052729">
    <property type="entry name" value="Acyl/Acetyltrans_Enzymes"/>
</dbReference>
<dbReference type="KEGG" id="pphe:PP2015_3886"/>
<proteinExistence type="predicted"/>
<dbReference type="Pfam" id="PF00583">
    <property type="entry name" value="Acetyltransf_1"/>
    <property type="match status" value="1"/>
</dbReference>
<dbReference type="Pfam" id="PF18014">
    <property type="entry name" value="Acetyltransf_18"/>
    <property type="match status" value="1"/>
</dbReference>
<dbReference type="SUPFAM" id="SSF55729">
    <property type="entry name" value="Acyl-CoA N-acyltransferases (Nat)"/>
    <property type="match status" value="1"/>
</dbReference>
<evidence type="ECO:0000259" key="1">
    <source>
        <dbReference type="PROSITE" id="PS51186"/>
    </source>
</evidence>
<dbReference type="PANTHER" id="PTHR47237">
    <property type="entry name" value="SLL0310 PROTEIN"/>
    <property type="match status" value="1"/>
</dbReference>
<dbReference type="OrthoDB" id="20916at2"/>
<reference evidence="2 3" key="1">
    <citation type="submission" date="2015-11" db="EMBL/GenBank/DDBJ databases">
        <authorList>
            <person name="Zhang Y."/>
            <person name="Guo Z."/>
        </authorList>
    </citation>
    <scope>NUCLEOTIDE SEQUENCE [LARGE SCALE GENOMIC DNA]</scope>
    <source>
        <strain evidence="2 3">KCTC 12086</strain>
    </source>
</reference>
<name>A0A0S2K8K4_9GAMM</name>
<dbReference type="Gene3D" id="3.40.630.30">
    <property type="match status" value="1"/>
</dbReference>
<dbReference type="PANTHER" id="PTHR47237:SF1">
    <property type="entry name" value="SLL0310 PROTEIN"/>
    <property type="match status" value="1"/>
</dbReference>